<keyword evidence="6" id="KW-1185">Reference proteome</keyword>
<dbReference type="PANTHER" id="PTHR14024:SF49">
    <property type="entry name" value="LIPID STORAGE DROPLETS SURFACE-BINDING PROTEIN 1"/>
    <property type="match status" value="1"/>
</dbReference>
<protein>
    <submittedName>
        <fullName evidence="5">Uncharacterized protein</fullName>
    </submittedName>
</protein>
<dbReference type="InterPro" id="IPR004279">
    <property type="entry name" value="Perilipin"/>
</dbReference>
<reference evidence="5 6" key="1">
    <citation type="submission" date="2024-08" db="EMBL/GenBank/DDBJ databases">
        <authorList>
            <person name="Cucini C."/>
            <person name="Frati F."/>
        </authorList>
    </citation>
    <scope>NUCLEOTIDE SEQUENCE [LARGE SCALE GENOMIC DNA]</scope>
</reference>
<feature type="region of interest" description="Disordered" evidence="4">
    <location>
        <begin position="247"/>
        <end position="280"/>
    </location>
</feature>
<organism evidence="5 6">
    <name type="scientific">Orchesella dallaii</name>
    <dbReference type="NCBI Taxonomy" id="48710"/>
    <lineage>
        <taxon>Eukaryota</taxon>
        <taxon>Metazoa</taxon>
        <taxon>Ecdysozoa</taxon>
        <taxon>Arthropoda</taxon>
        <taxon>Hexapoda</taxon>
        <taxon>Collembola</taxon>
        <taxon>Entomobryomorpha</taxon>
        <taxon>Entomobryoidea</taxon>
        <taxon>Orchesellidae</taxon>
        <taxon>Orchesellinae</taxon>
        <taxon>Orchesella</taxon>
    </lineage>
</organism>
<accession>A0ABP1R1W8</accession>
<comment type="similarity">
    <text evidence="2">Belongs to the perilipin family.</text>
</comment>
<comment type="caution">
    <text evidence="5">The sequence shown here is derived from an EMBL/GenBank/DDBJ whole genome shotgun (WGS) entry which is preliminary data.</text>
</comment>
<proteinExistence type="inferred from homology"/>
<evidence type="ECO:0000313" key="5">
    <source>
        <dbReference type="EMBL" id="CAL8113872.1"/>
    </source>
</evidence>
<evidence type="ECO:0000256" key="3">
    <source>
        <dbReference type="ARBA" id="ARBA00022677"/>
    </source>
</evidence>
<keyword evidence="3" id="KW-0551">Lipid droplet</keyword>
<evidence type="ECO:0000256" key="4">
    <source>
        <dbReference type="SAM" id="MobiDB-lite"/>
    </source>
</evidence>
<evidence type="ECO:0000256" key="2">
    <source>
        <dbReference type="ARBA" id="ARBA00006311"/>
    </source>
</evidence>
<feature type="region of interest" description="Disordered" evidence="4">
    <location>
        <begin position="173"/>
        <end position="198"/>
    </location>
</feature>
<feature type="compositionally biased region" description="Low complexity" evidence="4">
    <location>
        <begin position="249"/>
        <end position="264"/>
    </location>
</feature>
<feature type="compositionally biased region" description="Basic residues" evidence="4">
    <location>
        <begin position="267"/>
        <end position="280"/>
    </location>
</feature>
<evidence type="ECO:0000256" key="1">
    <source>
        <dbReference type="ARBA" id="ARBA00004502"/>
    </source>
</evidence>
<dbReference type="Pfam" id="PF03036">
    <property type="entry name" value="Perilipin"/>
    <property type="match status" value="1"/>
</dbReference>
<name>A0ABP1R1W8_9HEXA</name>
<dbReference type="Proteomes" id="UP001642540">
    <property type="component" value="Unassembled WGS sequence"/>
</dbReference>
<gene>
    <name evidence="5" type="ORF">ODALV1_LOCUS16210</name>
</gene>
<dbReference type="PANTHER" id="PTHR14024">
    <property type="entry name" value="PERILIPIN"/>
    <property type="match status" value="1"/>
</dbReference>
<comment type="subcellular location">
    <subcellularLocation>
        <location evidence="1">Lipid droplet</location>
    </subcellularLocation>
</comment>
<evidence type="ECO:0000313" key="6">
    <source>
        <dbReference type="Proteomes" id="UP001642540"/>
    </source>
</evidence>
<dbReference type="EMBL" id="CAXLJM020000049">
    <property type="protein sequence ID" value="CAL8113872.1"/>
    <property type="molecule type" value="Genomic_DNA"/>
</dbReference>
<sequence>MRRAELAKVRAMEIQEQKTFFQAHLANSKFVQKFIEIPMVKAAVSTAGRQYVKVKDCHAIVGKSIELAEYMSFAVVDKLSPIAEKGMSIASPISTKMDDIAVKGLDKLITNVPAITEEPQEIVQTTYSMIEQRVTFVTGYTEKALKTWPVQSAMDMYEAILNTACNTLDNVLPASKEDKGSEQNGLASKQEYPDEEKHKRGIHLALRTYEMFTNAYRRVFGICKTQVENAATATELAYKQVKNVVGDAPATNNEPNNATNGESNKPTSKKQGKNKKNAQE</sequence>